<evidence type="ECO:0000256" key="12">
    <source>
        <dbReference type="ARBA" id="ARBA00022869"/>
    </source>
</evidence>
<evidence type="ECO:0000256" key="4">
    <source>
        <dbReference type="ARBA" id="ARBA00004599"/>
    </source>
</evidence>
<dbReference type="Pfam" id="PF00052">
    <property type="entry name" value="Laminin_B"/>
    <property type="match status" value="1"/>
</dbReference>
<dbReference type="PROSITE" id="PS50027">
    <property type="entry name" value="EGF_LAM_2"/>
    <property type="match status" value="4"/>
</dbReference>
<evidence type="ECO:0000256" key="19">
    <source>
        <dbReference type="ARBA" id="ARBA00023292"/>
    </source>
</evidence>
<dbReference type="PROSITE" id="PS51117">
    <property type="entry name" value="LAMININ_NTER"/>
    <property type="match status" value="1"/>
</dbReference>
<dbReference type="GO" id="GO:0009888">
    <property type="term" value="P:tissue development"/>
    <property type="evidence" value="ECO:0007669"/>
    <property type="project" value="TreeGrafter"/>
</dbReference>
<keyword evidence="8" id="KW-0479">Metal-binding</keyword>
<keyword evidence="29" id="KW-1185">Reference proteome</keyword>
<dbReference type="GO" id="GO:0005509">
    <property type="term" value="F:calcium ion binding"/>
    <property type="evidence" value="ECO:0007669"/>
    <property type="project" value="InterPro"/>
</dbReference>
<feature type="signal peptide" evidence="23">
    <location>
        <begin position="1"/>
        <end position="26"/>
    </location>
</feature>
<evidence type="ECO:0000256" key="9">
    <source>
        <dbReference type="ARBA" id="ARBA00022729"/>
    </source>
</evidence>
<evidence type="ECO:0000256" key="20">
    <source>
        <dbReference type="PROSITE-ProRule" id="PRU00460"/>
    </source>
</evidence>
<feature type="disulfide bond" evidence="20">
    <location>
        <begin position="786"/>
        <end position="795"/>
    </location>
</feature>
<dbReference type="Pfam" id="PF00053">
    <property type="entry name" value="EGF_laminin"/>
    <property type="match status" value="7"/>
</dbReference>
<dbReference type="FunFam" id="1.10.238.10:FF:000106">
    <property type="entry name" value="Allograft inflammatory factor 1"/>
    <property type="match status" value="1"/>
</dbReference>
<keyword evidence="10" id="KW-0677">Repeat</keyword>
<dbReference type="CDD" id="cd00055">
    <property type="entry name" value="EGF_Lam"/>
    <property type="match status" value="7"/>
</dbReference>
<dbReference type="GO" id="GO:0009887">
    <property type="term" value="P:animal organ morphogenesis"/>
    <property type="evidence" value="ECO:0007669"/>
    <property type="project" value="TreeGrafter"/>
</dbReference>
<evidence type="ECO:0000256" key="7">
    <source>
        <dbReference type="ARBA" id="ARBA00022553"/>
    </source>
</evidence>
<feature type="domain" description="Laminin EGF-like" evidence="24">
    <location>
        <begin position="762"/>
        <end position="819"/>
    </location>
</feature>
<evidence type="ECO:0000256" key="10">
    <source>
        <dbReference type="ARBA" id="ARBA00022737"/>
    </source>
</evidence>
<dbReference type="Pfam" id="PF21008">
    <property type="entry name" value="AIF-1"/>
    <property type="match status" value="1"/>
</dbReference>
<comment type="subcellular location">
    <subcellularLocation>
        <location evidence="4">Cell projection</location>
        <location evidence="4">Ruffle membrane</location>
        <topology evidence="4">Peripheral membrane protein</topology>
        <orientation evidence="4">Cytoplasmic side</orientation>
    </subcellularLocation>
    <subcellularLocation>
        <location evidence="2">Cytoplasm</location>
        <location evidence="2">Cytoskeleton</location>
    </subcellularLocation>
    <subcellularLocation>
        <location evidence="3">Secreted</location>
        <location evidence="3">Extracellular space</location>
        <location evidence="3">Extracellular matrix</location>
        <location evidence="3">Basement membrane</location>
    </subcellularLocation>
</comment>
<feature type="domain" description="Laminin EGF-like" evidence="24">
    <location>
        <begin position="820"/>
        <end position="870"/>
    </location>
</feature>
<dbReference type="InterPro" id="IPR056863">
    <property type="entry name" value="LMN_ATRN_NET-like_EGF"/>
</dbReference>
<dbReference type="SMART" id="SM00181">
    <property type="entry name" value="EGF"/>
    <property type="match status" value="5"/>
</dbReference>
<feature type="domain" description="Laminin EGF-like" evidence="24">
    <location>
        <begin position="871"/>
        <end position="943"/>
    </location>
</feature>
<evidence type="ECO:0000313" key="29">
    <source>
        <dbReference type="Proteomes" id="UP000324632"/>
    </source>
</evidence>
<keyword evidence="17" id="KW-0206">Cytoskeleton</keyword>
<evidence type="ECO:0000256" key="3">
    <source>
        <dbReference type="ARBA" id="ARBA00004302"/>
    </source>
</evidence>
<dbReference type="InterPro" id="IPR002049">
    <property type="entry name" value="LE_dom"/>
</dbReference>
<feature type="domain" description="Laminin EGF-like" evidence="24">
    <location>
        <begin position="664"/>
        <end position="706"/>
    </location>
</feature>
<keyword evidence="11" id="KW-0106">Calcium</keyword>
<feature type="coiled-coil region" evidence="21">
    <location>
        <begin position="948"/>
        <end position="975"/>
    </location>
</feature>
<keyword evidence="7" id="KW-0597">Phosphoprotein</keyword>
<evidence type="ECO:0000256" key="18">
    <source>
        <dbReference type="ARBA" id="ARBA00023273"/>
    </source>
</evidence>
<keyword evidence="5" id="KW-1003">Cell membrane</keyword>
<name>A0A5A9P6A6_9TELE</name>
<evidence type="ECO:0000256" key="17">
    <source>
        <dbReference type="ARBA" id="ARBA00023212"/>
    </source>
</evidence>
<evidence type="ECO:0000259" key="26">
    <source>
        <dbReference type="PROSITE" id="PS51115"/>
    </source>
</evidence>
<comment type="caution">
    <text evidence="28">The sequence shown here is derived from an EMBL/GenBank/DDBJ whole genome shotgun (WGS) entry which is preliminary data.</text>
</comment>
<keyword evidence="19 20" id="KW-0424">Laminin EGF-like domain</keyword>
<keyword evidence="13" id="KW-0007">Acetylation</keyword>
<feature type="disulfide bond" evidence="20">
    <location>
        <begin position="681"/>
        <end position="690"/>
    </location>
</feature>
<dbReference type="InterPro" id="IPR000034">
    <property type="entry name" value="Laminin_IV"/>
</dbReference>
<keyword evidence="18" id="KW-0966">Cell projection</keyword>
<keyword evidence="12" id="KW-0272">Extracellular matrix</keyword>
<dbReference type="FunFam" id="2.10.25.10:FF:000188">
    <property type="entry name" value="Laminin subunit gamma 2"/>
    <property type="match status" value="1"/>
</dbReference>
<keyword evidence="21" id="KW-0175">Coiled coil</keyword>
<evidence type="ECO:0000259" key="25">
    <source>
        <dbReference type="PROSITE" id="PS50222"/>
    </source>
</evidence>
<dbReference type="Pfam" id="PF00055">
    <property type="entry name" value="Laminin_N"/>
    <property type="match status" value="1"/>
</dbReference>
<evidence type="ECO:0000313" key="28">
    <source>
        <dbReference type="EMBL" id="KAA0717165.1"/>
    </source>
</evidence>
<dbReference type="PANTHER" id="PTHR10574">
    <property type="entry name" value="NETRIN/LAMININ-RELATED"/>
    <property type="match status" value="1"/>
</dbReference>
<dbReference type="PROSITE" id="PS50222">
    <property type="entry name" value="EF_HAND_2"/>
    <property type="match status" value="1"/>
</dbReference>
<evidence type="ECO:0000256" key="1">
    <source>
        <dbReference type="ARBA" id="ARBA00002418"/>
    </source>
</evidence>
<dbReference type="PROSITE" id="PS51115">
    <property type="entry name" value="LAMININ_IVA"/>
    <property type="match status" value="1"/>
</dbReference>
<evidence type="ECO:0000256" key="22">
    <source>
        <dbReference type="SAM" id="MobiDB-lite"/>
    </source>
</evidence>
<dbReference type="InterPro" id="IPR008211">
    <property type="entry name" value="Laminin_N"/>
</dbReference>
<dbReference type="FunFam" id="2.10.25.10:FF:000166">
    <property type="entry name" value="laminin subunit gamma-1"/>
    <property type="match status" value="1"/>
</dbReference>
<dbReference type="Proteomes" id="UP000324632">
    <property type="component" value="Chromosome 9"/>
</dbReference>
<dbReference type="SUPFAM" id="SSF47473">
    <property type="entry name" value="EF-hand"/>
    <property type="match status" value="1"/>
</dbReference>
<feature type="coiled-coil region" evidence="21">
    <location>
        <begin position="1521"/>
        <end position="1558"/>
    </location>
</feature>
<evidence type="ECO:0000256" key="14">
    <source>
        <dbReference type="ARBA" id="ARBA00023136"/>
    </source>
</evidence>
<feature type="compositionally biased region" description="Basic and acidic residues" evidence="22">
    <location>
        <begin position="1735"/>
        <end position="1744"/>
    </location>
</feature>
<keyword evidence="12" id="KW-0084">Basement membrane</keyword>
<accession>A0A5A9P6A6</accession>
<feature type="disulfide bond" evidence="20">
    <location>
        <begin position="843"/>
        <end position="852"/>
    </location>
</feature>
<dbReference type="InterPro" id="IPR000742">
    <property type="entry name" value="EGF"/>
</dbReference>
<comment type="caution">
    <text evidence="20">Lacks conserved residue(s) required for the propagation of feature annotation.</text>
</comment>
<feature type="domain" description="Laminin N-terminal" evidence="27">
    <location>
        <begin position="37"/>
        <end position="273"/>
    </location>
</feature>
<dbReference type="PRINTS" id="PR00011">
    <property type="entry name" value="EGFLAMININ"/>
</dbReference>
<dbReference type="Pfam" id="PF24973">
    <property type="entry name" value="EGF_LMN_ATRN"/>
    <property type="match status" value="2"/>
</dbReference>
<evidence type="ECO:0000256" key="8">
    <source>
        <dbReference type="ARBA" id="ARBA00022723"/>
    </source>
</evidence>
<dbReference type="FunFam" id="2.10.25.10:FF:000163">
    <property type="entry name" value="laminin subunit gamma-1"/>
    <property type="match status" value="1"/>
</dbReference>
<dbReference type="SMART" id="SM00180">
    <property type="entry name" value="EGF_Lam"/>
    <property type="match status" value="8"/>
</dbReference>
<dbReference type="FunFam" id="2.10.25.10:FF:000051">
    <property type="entry name" value="Laminin subunit alpha 4"/>
    <property type="match status" value="1"/>
</dbReference>
<feature type="chain" id="PRO_5023048195" evidence="23">
    <location>
        <begin position="27"/>
        <end position="1744"/>
    </location>
</feature>
<evidence type="ECO:0000259" key="24">
    <source>
        <dbReference type="PROSITE" id="PS50027"/>
    </source>
</evidence>
<proteinExistence type="predicted"/>
<feature type="region of interest" description="Disordered" evidence="22">
    <location>
        <begin position="1725"/>
        <end position="1744"/>
    </location>
</feature>
<keyword evidence="6" id="KW-0963">Cytoplasm</keyword>
<dbReference type="PROSITE" id="PS01248">
    <property type="entry name" value="EGF_LAM_1"/>
    <property type="match status" value="4"/>
</dbReference>
<dbReference type="GO" id="GO:0005604">
    <property type="term" value="C:basement membrane"/>
    <property type="evidence" value="ECO:0007669"/>
    <property type="project" value="UniProtKB-SubCell"/>
</dbReference>
<evidence type="ECO:0000256" key="23">
    <source>
        <dbReference type="SAM" id="SignalP"/>
    </source>
</evidence>
<feature type="domain" description="EF-hand" evidence="25">
    <location>
        <begin position="1641"/>
        <end position="1676"/>
    </location>
</feature>
<sequence>MMNSYELHIVLSFLLLLSITLSSVLAGMDSCYDEQGNMNRCLPKFENAGFNRSVIVSNVCGIPPEDYCMQTGSTRSCHHCDAFDSELNHNATYLTDFHIDEEHTWWQSQSMFHRVQYPNSVNLTLHLGKAFEITYVRLKFYSSRPESFAIYKRTEENGPWQPYQYYSASCRKTYERDNKGFIRPGDNERTALCTDEFSDISPLAGGNVAFSTIEGRPSAYNFDQSPVLQDWVTATDILISLDRLNTFGDEFLKDAKVLRSYFYAISDFSVGGRCKCNGHASECVTNEEGRLVCACEHHTAGVDCERCAPFYQDRPWARATADSANQCVNCNCSGLADECVFDVEQYRSTSSGGRCVGCRGNTAGPHCERCIENFYRSSTQQPCQNCICNVMGVSGVKCDICKSGFHSLGPGGCRCKPDSFNLQLENPEGCKKCFCFGHSLACSSSNQHTAVQITSNFLEDPDGWRGVLTGGQEHSLIWKEGEVYLLPEWEENGFYKAPDKFLGNMLLSYGRTLSVSFTAELEELLPRSVTVVLEGSAISVAADLYSPQKPSRSLDKASINSFTLRLTERDVQPSISQYEFLQMLYNLTALHISNPGGQNYTSQLFMVTLESAVQVNDVGHGPPAPWVEMCSCPTGFTGQFCELCASGFTRETPNSGPFSSCVPCNCNQHGNCHTETGVCDCTDFTTGLYCERCQDGYYGSPGACSPCPCPDHTTCSQMPDTGDVVCTNCPTGQRGVRCELCEDGFYGNPLGRGGEVRPCERCECNGNVDPNALGVCDHMTGRCLKCVRHTTGDHCEKCRAGYYGNALDDELRPEQKCKPCACYVAGTSVHLNGCHPDTGACVCLSHVTGRDCGQCEVGYFNLQPGLGCEMCNCNPIGSSSSACHPVTGQCICRTACNCDPMGSTSMQCYHNGTCSCRHGFVGYKCDKCEWNYYQDRLTHQCEECPVCYSLVRDQASKLKAKLQELETLLASYDCNGYSRQHHWRQPHKHQHNSLVNHIQKDQDEDFLPNALEDLLAIQEAREAFVRQFSQLETSAQTLQLQLRSITAALNCNLTDVVEESEKNKTLNSEDECRELVETLSAAVNMQEQLQKMTNDLNSMVIPSVIPKEPNKWNDAVNETKVLVKSHTDMAAHIEQIAEDAFQMSNRAYSQLIALLEDNSTESHIQDLKVKFVEMQQLKENLTLEVNETRVKNLSLQKHNSENVALLKNIKTSISELHRTNVNFTFTTEDTNITFISQTLNETNVATTQDPKLIQTEALMNITAELDITVQSTEHLFNKTTEEIHHLVESAEKHLKTVQEQKQLTSVAEGFKVSAISSVVTGKEIEAEILSLQNDLEDIEREWPRLPTLNKEFLKKEKVIKEKILVDVKKKVKQGERMIKTAAGNATAANSTAKSTEESADALAKAAKASFTQGKRTKQASAQLSSMLDVTLEQLTALEGQAGQKQEVMLVEEDMLNSESVLSNMETARSQLESFTETLTELLKNLDEKVALQNFDHILNTTAARLRVLKAAVESPVLTGKIQELHGAANSQEKQLQSLEENLQEIREERNSLSDIAENLPKCPQKIPSVSHNRHDRSLSAIVSLLSSHLTNSTRPNMPSNVNPQGGKAFGLLKAQQRDRLEEVNKEFMEDQKYRDEEDLAEKLDSFKNKYAEFDLNDQGEIDMMGMKRMMEKLGVPKTHLEMKKMISEVTGGCSDTINYRDFVKMMLGKRSAVLKLVMMFEDKANGTSCKADGPPPKRDITSLP</sequence>
<evidence type="ECO:0000256" key="15">
    <source>
        <dbReference type="ARBA" id="ARBA00023157"/>
    </source>
</evidence>
<evidence type="ECO:0000256" key="16">
    <source>
        <dbReference type="ARBA" id="ARBA00023180"/>
    </source>
</evidence>
<evidence type="ECO:0000256" key="13">
    <source>
        <dbReference type="ARBA" id="ARBA00022990"/>
    </source>
</evidence>
<feature type="disulfide bond" evidence="20">
    <location>
        <begin position="916"/>
        <end position="925"/>
    </location>
</feature>
<dbReference type="GO" id="GO:0032587">
    <property type="term" value="C:ruffle membrane"/>
    <property type="evidence" value="ECO:0007669"/>
    <property type="project" value="UniProtKB-SubCell"/>
</dbReference>
<feature type="disulfide bond" evidence="20">
    <location>
        <begin position="871"/>
        <end position="883"/>
    </location>
</feature>
<evidence type="ECO:0000256" key="5">
    <source>
        <dbReference type="ARBA" id="ARBA00022475"/>
    </source>
</evidence>
<evidence type="ECO:0000256" key="11">
    <source>
        <dbReference type="ARBA" id="ARBA00022837"/>
    </source>
</evidence>
<organism evidence="28 29">
    <name type="scientific">Triplophysa tibetana</name>
    <dbReference type="NCBI Taxonomy" id="1572043"/>
    <lineage>
        <taxon>Eukaryota</taxon>
        <taxon>Metazoa</taxon>
        <taxon>Chordata</taxon>
        <taxon>Craniata</taxon>
        <taxon>Vertebrata</taxon>
        <taxon>Euteleostomi</taxon>
        <taxon>Actinopterygii</taxon>
        <taxon>Neopterygii</taxon>
        <taxon>Teleostei</taxon>
        <taxon>Ostariophysi</taxon>
        <taxon>Cypriniformes</taxon>
        <taxon>Nemacheilidae</taxon>
        <taxon>Triplophysa</taxon>
    </lineage>
</organism>
<dbReference type="FunFam" id="2.60.120.260:FF:000018">
    <property type="entry name" value="Laminin subunit gamma 1"/>
    <property type="match status" value="1"/>
</dbReference>
<keyword evidence="16" id="KW-0325">Glycoprotein</keyword>
<gene>
    <name evidence="28" type="ORF">E1301_Tti019796</name>
</gene>
<dbReference type="CDD" id="cd00051">
    <property type="entry name" value="EFh"/>
    <property type="match status" value="1"/>
</dbReference>
<keyword evidence="12" id="KW-0964">Secreted</keyword>
<dbReference type="GO" id="GO:0005576">
    <property type="term" value="C:extracellular region"/>
    <property type="evidence" value="ECO:0007669"/>
    <property type="project" value="UniProtKB-ARBA"/>
</dbReference>
<dbReference type="Gene3D" id="2.10.25.10">
    <property type="entry name" value="Laminin"/>
    <property type="match status" value="6"/>
</dbReference>
<evidence type="ECO:0000256" key="21">
    <source>
        <dbReference type="SAM" id="Coils"/>
    </source>
</evidence>
<evidence type="ECO:0000256" key="6">
    <source>
        <dbReference type="ARBA" id="ARBA00022490"/>
    </source>
</evidence>
<reference evidence="28 29" key="1">
    <citation type="journal article" date="2019" name="Mol. Ecol. Resour.">
        <title>Chromosome-level genome assembly of Triplophysa tibetana, a fish adapted to the harsh high-altitude environment of the Tibetan Plateau.</title>
        <authorList>
            <person name="Yang X."/>
            <person name="Liu H."/>
            <person name="Ma Z."/>
            <person name="Zou Y."/>
            <person name="Zou M."/>
            <person name="Mao Y."/>
            <person name="Li X."/>
            <person name="Wang H."/>
            <person name="Chen T."/>
            <person name="Wang W."/>
            <person name="Yang R."/>
        </authorList>
    </citation>
    <scope>NUCLEOTIDE SEQUENCE [LARGE SCALE GENOMIC DNA]</scope>
    <source>
        <strain evidence="28">TTIB1903HZAU</strain>
        <tissue evidence="28">Muscle</tissue>
    </source>
</reference>
<dbReference type="SUPFAM" id="SSF57196">
    <property type="entry name" value="EGF/Laminin"/>
    <property type="match status" value="5"/>
</dbReference>
<evidence type="ECO:0000256" key="2">
    <source>
        <dbReference type="ARBA" id="ARBA00004245"/>
    </source>
</evidence>
<dbReference type="InterPro" id="IPR011992">
    <property type="entry name" value="EF-hand-dom_pair"/>
</dbReference>
<feature type="domain" description="Laminin IV type A" evidence="26">
    <location>
        <begin position="459"/>
        <end position="629"/>
    </location>
</feature>
<dbReference type="PANTHER" id="PTHR10574:SF240">
    <property type="entry name" value="LAMININ SUBUNIT GAMMA-3"/>
    <property type="match status" value="1"/>
</dbReference>
<keyword evidence="15 20" id="KW-1015">Disulfide bond</keyword>
<dbReference type="SMART" id="SM00136">
    <property type="entry name" value="LamNT"/>
    <property type="match status" value="1"/>
</dbReference>
<evidence type="ECO:0000259" key="27">
    <source>
        <dbReference type="PROSITE" id="PS51117"/>
    </source>
</evidence>
<dbReference type="SMART" id="SM00281">
    <property type="entry name" value="LamB"/>
    <property type="match status" value="1"/>
</dbReference>
<keyword evidence="9 23" id="KW-0732">Signal</keyword>
<dbReference type="Gene3D" id="2.60.120.260">
    <property type="entry name" value="Galactose-binding domain-like"/>
    <property type="match status" value="1"/>
</dbReference>
<dbReference type="GO" id="GO:0005856">
    <property type="term" value="C:cytoskeleton"/>
    <property type="evidence" value="ECO:0007669"/>
    <property type="project" value="UniProtKB-SubCell"/>
</dbReference>
<dbReference type="InterPro" id="IPR050440">
    <property type="entry name" value="Laminin/Netrin_ECM"/>
</dbReference>
<dbReference type="Gene3D" id="1.10.238.10">
    <property type="entry name" value="EF-hand"/>
    <property type="match status" value="1"/>
</dbReference>
<dbReference type="EMBL" id="SOYY01000009">
    <property type="protein sequence ID" value="KAA0717165.1"/>
    <property type="molecule type" value="Genomic_DNA"/>
</dbReference>
<dbReference type="InterPro" id="IPR049025">
    <property type="entry name" value="AIF-1_EF_pair"/>
</dbReference>
<keyword evidence="14" id="KW-0472">Membrane</keyword>
<protein>
    <submittedName>
        <fullName evidence="28">Laminin subunit gamma-3</fullName>
    </submittedName>
</protein>
<dbReference type="FunFam" id="2.10.25.10:FF:000105">
    <property type="entry name" value="laminin subunit gamma-1"/>
    <property type="match status" value="2"/>
</dbReference>
<dbReference type="InterPro" id="IPR002048">
    <property type="entry name" value="EF_hand_dom"/>
</dbReference>
<comment type="function">
    <text evidence="1">Binding to cells via a high affinity receptor, laminin is thought to mediate the attachment, migration and organization of cells into tissues during embryonic development by interacting with other extracellular matrix components.</text>
</comment>